<reference evidence="1" key="1">
    <citation type="journal article" date="2014" name="Nat. Commun.">
        <title>The tobacco genome sequence and its comparison with those of tomato and potato.</title>
        <authorList>
            <person name="Sierro N."/>
            <person name="Battey J.N."/>
            <person name="Ouadi S."/>
            <person name="Bakaher N."/>
            <person name="Bovet L."/>
            <person name="Willig A."/>
            <person name="Goepfert S."/>
            <person name="Peitsch M.C."/>
            <person name="Ivanov N.V."/>
        </authorList>
    </citation>
    <scope>NUCLEOTIDE SEQUENCE [LARGE SCALE GENOMIC DNA]</scope>
</reference>
<accession>A0AC58U2Q8</accession>
<name>A0AC58U2Q8_TOBAC</name>
<keyword evidence="1" id="KW-1185">Reference proteome</keyword>
<protein>
    <submittedName>
        <fullName evidence="2">Uncharacterized protein LOC142178329</fullName>
    </submittedName>
</protein>
<dbReference type="RefSeq" id="XP_075103762.1">
    <property type="nucleotide sequence ID" value="XM_075247661.1"/>
</dbReference>
<dbReference type="Proteomes" id="UP000790787">
    <property type="component" value="Chromosome 3"/>
</dbReference>
<reference evidence="2" key="2">
    <citation type="submission" date="2025-08" db="UniProtKB">
        <authorList>
            <consortium name="RefSeq"/>
        </authorList>
    </citation>
    <scope>IDENTIFICATION</scope>
    <source>
        <tissue evidence="2">Leaf</tissue>
    </source>
</reference>
<sequence>MALEGQGFWTRETQFESLELEKRATPPAKPSIEEPPKMELKPLPDHLRYVFLGPDSTLLVIISSSLLDVQEGIVLGHRVSSKGIEVDHAKVDVIEKLPPPTSVKAVRSFLGHVGFYRRFIKDFSKIVNPLCKLLKKDQPFVFSNDCRTLSGAQLNYTVTEKEMLAAVFDFDKFRSYLIGFKNLTSKFVTRAQKIKSLIIYHDLRELKKQSRSKRFWKPFQTSSCSQLVLRKRQEAAALPTNDVRAVVGFLKKNIFTRFGTPRAIIGDGGTHFCNRAFEKLLEKYDVRHKVATPYHPQTSGQVEVFNREIKSVLTKTVNAKRTDWAKKLMMHFGPIGLHSKHHTSCWRKSTNRVLEEFRYQAFESMRLYKERMKRLHDKHIMDRNFKPRDKVLLYNSRLRLFPGKLKSRWSGPFKVVQMFASGAVEIESEYGTNKFTVNGQRLKHYLGIAEEKRDTVVINLKEPSMRMRSDDQILASCRDVKSGAAWEVTYECVVKCSM</sequence>
<gene>
    <name evidence="2" type="primary">LOC142178329</name>
</gene>
<evidence type="ECO:0000313" key="2">
    <source>
        <dbReference type="RefSeq" id="XP_075103762.1"/>
    </source>
</evidence>
<proteinExistence type="predicted"/>
<organism evidence="1 2">
    <name type="scientific">Nicotiana tabacum</name>
    <name type="common">Common tobacco</name>
    <dbReference type="NCBI Taxonomy" id="4097"/>
    <lineage>
        <taxon>Eukaryota</taxon>
        <taxon>Viridiplantae</taxon>
        <taxon>Streptophyta</taxon>
        <taxon>Embryophyta</taxon>
        <taxon>Tracheophyta</taxon>
        <taxon>Spermatophyta</taxon>
        <taxon>Magnoliopsida</taxon>
        <taxon>eudicotyledons</taxon>
        <taxon>Gunneridae</taxon>
        <taxon>Pentapetalae</taxon>
        <taxon>asterids</taxon>
        <taxon>lamiids</taxon>
        <taxon>Solanales</taxon>
        <taxon>Solanaceae</taxon>
        <taxon>Nicotianoideae</taxon>
        <taxon>Nicotianeae</taxon>
        <taxon>Nicotiana</taxon>
    </lineage>
</organism>
<evidence type="ECO:0000313" key="1">
    <source>
        <dbReference type="Proteomes" id="UP000790787"/>
    </source>
</evidence>